<dbReference type="GeneID" id="93047477"/>
<dbReference type="STRING" id="1235814.GCA_000613385_03411"/>
<sequence>MKTNPTLRRTSRTLFLLFLFCALSVQLTAQNADKKINETSTKTNKGNIIRGVVYDTDGLPLIGATVRNLQNQSGTVTNNDGVFTLAGTKESVRLLISYIGKKPQEIRATTGKSIKVILEDDNSALKEVVVTGIVTKKKDTFTGSSATFSGEELKSVGVQNPIASLKTLDPSFNVLDNDLFGSDPNRLPNIEIRGKSSMLGMRDELSEDPNQPLFILDGFESSLAAIYNLDINRIASMTILKDAASTAIYGSKAANGVVVVETVKPKAGQLRLNYSGSMDVSFPDLSSYNLMNSEEKLRFEQMMGKYTSNNSIEEMISYDNIYQKRLADIQSGVDTYWLSEPLRTGINHRHSLYVDGGSEGFLFGLGVNYNGVEGVMKKSQRDVMGANIDLTYRVGRLQFTNKFTAQQTKTDNPIVSFSEYAAANPYFKKYDEEGKVSKLLDNNRIEGAVGNPLYNDSQNSRNEGKDLMLSNFLIAEYSPITDLKLRARFGLTHTNSKGDNFISPDDTRYETVNILKRGSYGHSEMEQTRYEGEATAIYAKVLKEAHRFNVALGANISEQKSLTQGYSASGFPSGDFTYPSFSNGYTEGGRPSYYESVSRSVSAYMTGGYSLLDRYLMDVSYRVNGASVFGSNKKYINTWSVGLGWNLHNEKFIRDNLRFINYFKIRGSVGNPGNMNYSSSMSLTTFRYSYAAYNYFGLSSVLSQLGNDDLKWQTTLDKNIGLDLTMFNNRLVLTLDYYHKTTDPLLIGIGLPSSAGLTSYNTNLGKQISKGFTGIAQYYIFRDFNKRLTWSVRGTIRLASSKLDGIGNALEKLNKYGQSRSTVRYYDGADPDDIWTVRSAGIDPANGRELFIKKDGTYTYDFSYDEEVIVGNTRPNAEGTIGSNFGYKGFTVGATFRYRMGAETFNNAVYSKVENIGMAGLTKNQDKRALYNRWQKPGDIAQFKNIADATNTPMSSRFVQKENTLSLESFQIGYEFDPQLAGKLGISGMRINAYMNNIFRLSTIKEERGTSYPFARSVSLALSFTL</sequence>
<dbReference type="Pfam" id="PF13715">
    <property type="entry name" value="CarbopepD_reg_2"/>
    <property type="match status" value="1"/>
</dbReference>
<dbReference type="Gene3D" id="2.40.170.20">
    <property type="entry name" value="TonB-dependent receptor, beta-barrel domain"/>
    <property type="match status" value="1"/>
</dbReference>
<dbReference type="InterPro" id="IPR012910">
    <property type="entry name" value="Plug_dom"/>
</dbReference>
<reference evidence="11 13" key="1">
    <citation type="submission" date="2018-09" db="EMBL/GenBank/DDBJ databases">
        <title>Murine metabolic-syndrome-specific gut microbial biobank.</title>
        <authorList>
            <person name="Liu C."/>
        </authorList>
    </citation>
    <scope>NUCLEOTIDE SEQUENCE [LARGE SCALE GENOMIC DNA]</scope>
    <source>
        <strain evidence="11 13">0.1X-D8-26</strain>
    </source>
</reference>
<keyword evidence="10" id="KW-0675">Receptor</keyword>
<reference evidence="12 14" key="2">
    <citation type="submission" date="2019-03" db="EMBL/GenBank/DDBJ databases">
        <title>Diversity of the mouse oral microbiome.</title>
        <authorList>
            <person name="Joseph S."/>
            <person name="Aduse-Opoku J."/>
            <person name="Curtis M."/>
            <person name="Wade W."/>
            <person name="Hashim A."/>
        </authorList>
    </citation>
    <scope>NUCLEOTIDE SEQUENCE [LARGE SCALE GENOMIC DNA]</scope>
    <source>
        <strain evidence="12 14">P2318</strain>
    </source>
</reference>
<comment type="similarity">
    <text evidence="7">Belongs to the TonB-dependent receptor family.</text>
</comment>
<dbReference type="Proteomes" id="UP000491181">
    <property type="component" value="Unassembled WGS sequence"/>
</dbReference>
<dbReference type="Pfam" id="PF07715">
    <property type="entry name" value="Plug"/>
    <property type="match status" value="1"/>
</dbReference>
<dbReference type="InterPro" id="IPR023996">
    <property type="entry name" value="TonB-dep_OMP_SusC/RagA"/>
</dbReference>
<evidence type="ECO:0000256" key="4">
    <source>
        <dbReference type="ARBA" id="ARBA00022692"/>
    </source>
</evidence>
<comment type="caution">
    <text evidence="11">The sequence shown here is derived from an EMBL/GenBank/DDBJ whole genome shotgun (WGS) entry which is preliminary data.</text>
</comment>
<accession>A0A3L7Z654</accession>
<dbReference type="InterPro" id="IPR023997">
    <property type="entry name" value="TonB-dep_OMP_SusC/RagA_CS"/>
</dbReference>
<keyword evidence="2 7" id="KW-0813">Transport</keyword>
<proteinExistence type="inferred from homology"/>
<evidence type="ECO:0000259" key="9">
    <source>
        <dbReference type="Pfam" id="PF07715"/>
    </source>
</evidence>
<dbReference type="EMBL" id="RAZM01000022">
    <property type="protein sequence ID" value="RLT80330.1"/>
    <property type="molecule type" value="Genomic_DNA"/>
</dbReference>
<protein>
    <submittedName>
        <fullName evidence="11">SusC/RagA family TonB-linked outer membrane protein</fullName>
    </submittedName>
    <submittedName>
        <fullName evidence="10">TonB-dependent receptor SusC</fullName>
    </submittedName>
</protein>
<evidence type="ECO:0000313" key="15">
    <source>
        <dbReference type="Proteomes" id="UP000491181"/>
    </source>
</evidence>
<dbReference type="NCBIfam" id="TIGR04056">
    <property type="entry name" value="OMP_RagA_SusC"/>
    <property type="match status" value="1"/>
</dbReference>
<keyword evidence="5 7" id="KW-0472">Membrane</keyword>
<keyword evidence="3 7" id="KW-1134">Transmembrane beta strand</keyword>
<dbReference type="EMBL" id="SPPV01000019">
    <property type="protein sequence ID" value="TFU49387.1"/>
    <property type="molecule type" value="Genomic_DNA"/>
</dbReference>
<evidence type="ECO:0000256" key="3">
    <source>
        <dbReference type="ARBA" id="ARBA00022452"/>
    </source>
</evidence>
<feature type="signal peptide" evidence="8">
    <location>
        <begin position="1"/>
        <end position="31"/>
    </location>
</feature>
<comment type="subcellular location">
    <subcellularLocation>
        <location evidence="1 7">Cell outer membrane</location>
        <topology evidence="1 7">Multi-pass membrane protein</topology>
    </subcellularLocation>
</comment>
<evidence type="ECO:0000256" key="1">
    <source>
        <dbReference type="ARBA" id="ARBA00004571"/>
    </source>
</evidence>
<dbReference type="Proteomes" id="UP000298073">
    <property type="component" value="Unassembled WGS sequence"/>
</dbReference>
<dbReference type="AlphaFoldDB" id="A0A3L7Z654"/>
<dbReference type="SUPFAM" id="SSF56935">
    <property type="entry name" value="Porins"/>
    <property type="match status" value="1"/>
</dbReference>
<evidence type="ECO:0000256" key="7">
    <source>
        <dbReference type="PROSITE-ProRule" id="PRU01360"/>
    </source>
</evidence>
<evidence type="ECO:0000313" key="11">
    <source>
        <dbReference type="EMBL" id="RLT80330.1"/>
    </source>
</evidence>
<dbReference type="OrthoDB" id="668629at2"/>
<evidence type="ECO:0000256" key="5">
    <source>
        <dbReference type="ARBA" id="ARBA00023136"/>
    </source>
</evidence>
<dbReference type="InterPro" id="IPR039426">
    <property type="entry name" value="TonB-dep_rcpt-like"/>
</dbReference>
<keyword evidence="4 7" id="KW-0812">Transmembrane</keyword>
<dbReference type="SUPFAM" id="SSF49464">
    <property type="entry name" value="Carboxypeptidase regulatory domain-like"/>
    <property type="match status" value="1"/>
</dbReference>
<keyword evidence="6 7" id="KW-0998">Cell outer membrane</keyword>
<dbReference type="InterPro" id="IPR008969">
    <property type="entry name" value="CarboxyPept-like_regulatory"/>
</dbReference>
<evidence type="ECO:0000313" key="12">
    <source>
        <dbReference type="EMBL" id="TFU49387.1"/>
    </source>
</evidence>
<gene>
    <name evidence="10" type="primary">susC_63</name>
    <name evidence="11" type="ORF">D7Y07_09045</name>
    <name evidence="12" type="ORF">E4T97_10130</name>
    <name evidence="10" type="ORF">IMSAGC001_02519</name>
</gene>
<dbReference type="GO" id="GO:0009279">
    <property type="term" value="C:cell outer membrane"/>
    <property type="evidence" value="ECO:0007669"/>
    <property type="project" value="UniProtKB-SubCell"/>
</dbReference>
<evidence type="ECO:0000313" key="10">
    <source>
        <dbReference type="EMBL" id="GFH87095.1"/>
    </source>
</evidence>
<keyword evidence="8" id="KW-0732">Signal</keyword>
<feature type="domain" description="TonB-dependent receptor plug" evidence="9">
    <location>
        <begin position="139"/>
        <end position="257"/>
    </location>
</feature>
<organism evidence="11 13">
    <name type="scientific">Bacteroides acidifaciens</name>
    <dbReference type="NCBI Taxonomy" id="85831"/>
    <lineage>
        <taxon>Bacteria</taxon>
        <taxon>Pseudomonadati</taxon>
        <taxon>Bacteroidota</taxon>
        <taxon>Bacteroidia</taxon>
        <taxon>Bacteroidales</taxon>
        <taxon>Bacteroidaceae</taxon>
        <taxon>Bacteroides</taxon>
    </lineage>
</organism>
<dbReference type="Gene3D" id="2.170.130.10">
    <property type="entry name" value="TonB-dependent receptor, plug domain"/>
    <property type="match status" value="1"/>
</dbReference>
<feature type="chain" id="PRO_5036083971" evidence="8">
    <location>
        <begin position="32"/>
        <end position="1026"/>
    </location>
</feature>
<evidence type="ECO:0000256" key="6">
    <source>
        <dbReference type="ARBA" id="ARBA00023237"/>
    </source>
</evidence>
<dbReference type="EMBL" id="BLLS01000074">
    <property type="protein sequence ID" value="GFH87095.1"/>
    <property type="molecule type" value="Genomic_DNA"/>
</dbReference>
<evidence type="ECO:0000256" key="2">
    <source>
        <dbReference type="ARBA" id="ARBA00022448"/>
    </source>
</evidence>
<dbReference type="Gene3D" id="2.60.40.1120">
    <property type="entry name" value="Carboxypeptidase-like, regulatory domain"/>
    <property type="match status" value="1"/>
</dbReference>
<evidence type="ECO:0000256" key="8">
    <source>
        <dbReference type="SAM" id="SignalP"/>
    </source>
</evidence>
<dbReference type="PROSITE" id="PS52016">
    <property type="entry name" value="TONB_DEPENDENT_REC_3"/>
    <property type="match status" value="1"/>
</dbReference>
<dbReference type="InterPro" id="IPR036942">
    <property type="entry name" value="Beta-barrel_TonB_sf"/>
</dbReference>
<reference evidence="10 15" key="3">
    <citation type="journal article" date="2020" name="Microbiome">
        <title>Single-cell genomics of uncultured bacteria reveals dietary fiber responders in the mouse gut microbiota.</title>
        <authorList>
            <person name="Chijiiwa R."/>
            <person name="Hosokawa M."/>
            <person name="Kogawa M."/>
            <person name="Nishikawa Y."/>
            <person name="Ide K."/>
            <person name="Sakanashi C."/>
            <person name="Takahashi K."/>
            <person name="Takeyama H."/>
        </authorList>
    </citation>
    <scope>NUCLEOTIDE SEQUENCE [LARGE SCALE GENOMIC DNA]</scope>
    <source>
        <strain evidence="10">IMSAGC_001</strain>
    </source>
</reference>
<dbReference type="NCBIfam" id="TIGR04057">
    <property type="entry name" value="SusC_RagA_signa"/>
    <property type="match status" value="1"/>
</dbReference>
<evidence type="ECO:0000313" key="14">
    <source>
        <dbReference type="Proteomes" id="UP000298073"/>
    </source>
</evidence>
<dbReference type="Proteomes" id="UP000267159">
    <property type="component" value="Unassembled WGS sequence"/>
</dbReference>
<dbReference type="InterPro" id="IPR037066">
    <property type="entry name" value="Plug_dom_sf"/>
</dbReference>
<evidence type="ECO:0000313" key="13">
    <source>
        <dbReference type="Proteomes" id="UP000267159"/>
    </source>
</evidence>
<dbReference type="RefSeq" id="WP_121766053.1">
    <property type="nucleotide sequence ID" value="NZ_BLLS01000074.1"/>
</dbReference>
<name>A0A3L7Z654_9BACE</name>